<sequence length="112" mass="13222">MWCLCGFSIIFTRSRLFFYFLLDFLTQSEHFTLDGFWVKNVPLGVERLCSLGVSGRLCSRSLISDLYNRHFTNSFPFLYLLFENKSFGSPKLQRASVKKCRVQCHRPRSIFF</sequence>
<dbReference type="PaxDb" id="5691-EAN77421"/>
<dbReference type="InParanoid" id="Q38CP9"/>
<dbReference type="AlphaFoldDB" id="Q38CP9"/>
<keyword evidence="3" id="KW-1185">Reference proteome</keyword>
<dbReference type="GeneID" id="3661343"/>
<name>Q38CP9_TRYB2</name>
<keyword evidence="1" id="KW-0732">Signal</keyword>
<evidence type="ECO:0000256" key="1">
    <source>
        <dbReference type="SAM" id="SignalP"/>
    </source>
</evidence>
<gene>
    <name evidence="2" type="ORF">Tb09.244.1270</name>
</gene>
<protein>
    <recommendedName>
        <fullName evidence="4">Secreted protein</fullName>
    </recommendedName>
</protein>
<reference evidence="2 3" key="1">
    <citation type="journal article" date="2005" name="Science">
        <title>Comparative genomics of trypanosomatid parasitic protozoa.</title>
        <authorList>
            <person name="El-Sayed N.M."/>
            <person name="Myler P.J."/>
            <person name="Blandin G."/>
            <person name="Berriman M."/>
            <person name="Crabtree J."/>
            <person name="Aggarwal G."/>
            <person name="Caler E."/>
            <person name="Renauld H."/>
            <person name="Worthey E.A."/>
            <person name="Hertz-Fowler C."/>
            <person name="Ghedin E."/>
            <person name="Peacock C."/>
            <person name="Bartholomeu D.C."/>
            <person name="Haas B.J."/>
            <person name="Tran A.N."/>
            <person name="Wortman J.R."/>
            <person name="Alsmark U.C."/>
            <person name="Angiuoli S."/>
            <person name="Anupama A."/>
            <person name="Badger J."/>
            <person name="Bringaud F."/>
            <person name="Cadag E."/>
            <person name="Carlton J.M."/>
            <person name="Cerqueira G.C."/>
            <person name="Creasy T."/>
            <person name="Delcher A.L."/>
            <person name="Djikeng A."/>
            <person name="Embley T.M."/>
            <person name="Hauser C."/>
            <person name="Ivens A.C."/>
            <person name="Kummerfeld S.K."/>
            <person name="Pereira-Leal J.B."/>
            <person name="Nilsson D."/>
            <person name="Peterson J."/>
            <person name="Salzberg S.L."/>
            <person name="Shallom J."/>
            <person name="Silva J.C."/>
            <person name="Sundaram J."/>
            <person name="Westenberger S."/>
            <person name="White O."/>
            <person name="Melville S.E."/>
            <person name="Donelson J.E."/>
            <person name="Andersson B."/>
            <person name="Stuart K.D."/>
            <person name="Hall N."/>
        </authorList>
    </citation>
    <scope>NUCLEOTIDE SEQUENCE [LARGE SCALE GENOMIC DNA]</scope>
    <source>
        <strain evidence="2 3">927/4 GUTat10.1</strain>
    </source>
</reference>
<dbReference type="RefSeq" id="XP_827751.1">
    <property type="nucleotide sequence ID" value="XM_822658.1"/>
</dbReference>
<organism evidence="2 3">
    <name type="scientific">Trypanosoma brucei brucei (strain 927/4 GUTat10.1)</name>
    <dbReference type="NCBI Taxonomy" id="185431"/>
    <lineage>
        <taxon>Eukaryota</taxon>
        <taxon>Discoba</taxon>
        <taxon>Euglenozoa</taxon>
        <taxon>Kinetoplastea</taxon>
        <taxon>Metakinetoplastina</taxon>
        <taxon>Trypanosomatida</taxon>
        <taxon>Trypanosomatidae</taxon>
        <taxon>Trypanosoma</taxon>
    </lineage>
</organism>
<feature type="chain" id="PRO_5004222051" description="Secreted protein" evidence="1">
    <location>
        <begin position="31"/>
        <end position="112"/>
    </location>
</feature>
<proteinExistence type="predicted"/>
<accession>Q38CP9</accession>
<dbReference type="EMBL" id="CM000207">
    <property type="protein sequence ID" value="EAN77421.1"/>
    <property type="molecule type" value="Genomic_DNA"/>
</dbReference>
<evidence type="ECO:0000313" key="3">
    <source>
        <dbReference type="Proteomes" id="UP000008524"/>
    </source>
</evidence>
<reference evidence="2 3" key="2">
    <citation type="journal article" date="2005" name="Science">
        <title>The genome of the African trypanosome Trypanosoma brucei.</title>
        <authorList>
            <person name="Berriman M."/>
            <person name="Ghedin E."/>
            <person name="Hertz-Fowler C."/>
            <person name="Blandin G."/>
            <person name="Renauld H."/>
            <person name="Bartholomeu D.C."/>
            <person name="Lennard N.J."/>
            <person name="Caler E."/>
            <person name="Hamlin N.E."/>
            <person name="Haas B."/>
            <person name="Bohme U."/>
            <person name="Hannick L."/>
            <person name="Aslett M.A."/>
            <person name="Shallom J."/>
            <person name="Marcello L."/>
            <person name="Hou L."/>
            <person name="Wickstead B."/>
            <person name="Alsmark U.C."/>
            <person name="Arrowsmith C."/>
            <person name="Atkin R.J."/>
            <person name="Barron A.J."/>
            <person name="Bringaud F."/>
            <person name="Brooks K."/>
            <person name="Carrington M."/>
            <person name="Cherevach I."/>
            <person name="Chillingworth T.J."/>
            <person name="Churcher C."/>
            <person name="Clark L.N."/>
            <person name="Corton C.H."/>
            <person name="Cronin A."/>
            <person name="Davies R.M."/>
            <person name="Doggett J."/>
            <person name="Djikeng A."/>
            <person name="Feldblyum T."/>
            <person name="Field M.C."/>
            <person name="Fraser A."/>
            <person name="Goodhead I."/>
            <person name="Hance Z."/>
            <person name="Harper D."/>
            <person name="Harris B.R."/>
            <person name="Hauser H."/>
            <person name="Hostetler J."/>
            <person name="Ivens A."/>
            <person name="Jagels K."/>
            <person name="Johnson D."/>
            <person name="Johnson J."/>
            <person name="Jones K."/>
            <person name="Kerhornou A.X."/>
            <person name="Koo H."/>
            <person name="Larke N."/>
            <person name="Landfear S."/>
            <person name="Larkin C."/>
            <person name="Leech V."/>
            <person name="Line A."/>
            <person name="Lord A."/>
            <person name="Macleod A."/>
            <person name="Mooney P.J."/>
            <person name="Moule S."/>
            <person name="Martin D.M."/>
            <person name="Morgan G.W."/>
            <person name="Mungall K."/>
            <person name="Norbertczak H."/>
            <person name="Ormond D."/>
            <person name="Pai G."/>
            <person name="Peacock C.S."/>
            <person name="Peterson J."/>
            <person name="Quail M.A."/>
            <person name="Rabbinowitsch E."/>
            <person name="Rajandream M.A."/>
            <person name="Reitter C."/>
            <person name="Salzberg S.L."/>
            <person name="Sanders M."/>
            <person name="Schobel S."/>
            <person name="Sharp S."/>
            <person name="Simmonds M."/>
            <person name="Simpson A.J."/>
            <person name="Tallon L."/>
            <person name="Turner C.M."/>
            <person name="Tait A."/>
            <person name="Tivey A.R."/>
            <person name="Van Aken S."/>
            <person name="Walker D."/>
            <person name="Wanless D."/>
            <person name="Wang S."/>
            <person name="White B."/>
            <person name="White O."/>
            <person name="Whitehead S."/>
            <person name="Woodward J."/>
            <person name="Wortman J."/>
            <person name="Adams M.D."/>
            <person name="Embley T.M."/>
            <person name="Gull K."/>
            <person name="Ullu E."/>
            <person name="Barry J.D."/>
            <person name="Fairlamb A.H."/>
            <person name="Opperdoes F."/>
            <person name="Barrell B.G."/>
            <person name="Donelson J.E."/>
            <person name="Hall N."/>
            <person name="Fraser C.M."/>
            <person name="Melville S.E."/>
            <person name="El-Sayed N.M."/>
        </authorList>
    </citation>
    <scope>NUCLEOTIDE SEQUENCE [LARGE SCALE GENOMIC DNA]</scope>
    <source>
        <strain evidence="2 3">927/4 GUTat10.1</strain>
    </source>
</reference>
<feature type="signal peptide" evidence="1">
    <location>
        <begin position="1"/>
        <end position="30"/>
    </location>
</feature>
<evidence type="ECO:0008006" key="4">
    <source>
        <dbReference type="Google" id="ProtNLM"/>
    </source>
</evidence>
<dbReference type="KEGG" id="tbr:Tb09.244.1270"/>
<evidence type="ECO:0000313" key="2">
    <source>
        <dbReference type="EMBL" id="EAN77421.1"/>
    </source>
</evidence>
<dbReference type="Proteomes" id="UP000008524">
    <property type="component" value="Chromosome 9"/>
</dbReference>